<comment type="caution">
    <text evidence="1">The sequence shown here is derived from an EMBL/GenBank/DDBJ whole genome shotgun (WGS) entry which is preliminary data.</text>
</comment>
<dbReference type="Proteomes" id="UP001150581">
    <property type="component" value="Unassembled WGS sequence"/>
</dbReference>
<accession>A0ACC1I5Q0</accession>
<dbReference type="EMBL" id="JANBPG010001862">
    <property type="protein sequence ID" value="KAJ1887970.1"/>
    <property type="molecule type" value="Genomic_DNA"/>
</dbReference>
<protein>
    <submittedName>
        <fullName evidence="1">Uncharacterized protein</fullName>
    </submittedName>
</protein>
<evidence type="ECO:0000313" key="2">
    <source>
        <dbReference type="Proteomes" id="UP001150581"/>
    </source>
</evidence>
<name>A0ACC1I5Q0_9FUNG</name>
<evidence type="ECO:0000313" key="1">
    <source>
        <dbReference type="EMBL" id="KAJ1887970.1"/>
    </source>
</evidence>
<proteinExistence type="predicted"/>
<organism evidence="1 2">
    <name type="scientific">Kickxella alabastrina</name>
    <dbReference type="NCBI Taxonomy" id="61397"/>
    <lineage>
        <taxon>Eukaryota</taxon>
        <taxon>Fungi</taxon>
        <taxon>Fungi incertae sedis</taxon>
        <taxon>Zoopagomycota</taxon>
        <taxon>Kickxellomycotina</taxon>
        <taxon>Kickxellomycetes</taxon>
        <taxon>Kickxellales</taxon>
        <taxon>Kickxellaceae</taxon>
        <taxon>Kickxella</taxon>
    </lineage>
</organism>
<reference evidence="1" key="1">
    <citation type="submission" date="2022-07" db="EMBL/GenBank/DDBJ databases">
        <title>Phylogenomic reconstructions and comparative analyses of Kickxellomycotina fungi.</title>
        <authorList>
            <person name="Reynolds N.K."/>
            <person name="Stajich J.E."/>
            <person name="Barry K."/>
            <person name="Grigoriev I.V."/>
            <person name="Crous P."/>
            <person name="Smith M.E."/>
        </authorList>
    </citation>
    <scope>NUCLEOTIDE SEQUENCE</scope>
    <source>
        <strain evidence="1">Benny 63K</strain>
    </source>
</reference>
<gene>
    <name evidence="1" type="ORF">LPJ66_008816</name>
</gene>
<keyword evidence="2" id="KW-1185">Reference proteome</keyword>
<sequence length="107" mass="11764">MNGTSIQYSSMAAHSLYVAPSTNYARTAHGHQSPAPATAPQDNPNNCSMSIAFDRKFVSKRGRSSDNDEDVKMEAGMDVNMSDRCIYYRRSIVAISGKRSKVVETQV</sequence>